<dbReference type="PANTHER" id="PTHR23502">
    <property type="entry name" value="MAJOR FACILITATOR SUPERFAMILY"/>
    <property type="match status" value="1"/>
</dbReference>
<feature type="transmembrane region" description="Helical" evidence="6">
    <location>
        <begin position="444"/>
        <end position="464"/>
    </location>
</feature>
<dbReference type="InterPro" id="IPR036259">
    <property type="entry name" value="MFS_trans_sf"/>
</dbReference>
<organism evidence="8 9">
    <name type="scientific">Mollisia scopiformis</name>
    <name type="common">Conifer needle endophyte fungus</name>
    <name type="synonym">Phialocephala scopiformis</name>
    <dbReference type="NCBI Taxonomy" id="149040"/>
    <lineage>
        <taxon>Eukaryota</taxon>
        <taxon>Fungi</taxon>
        <taxon>Dikarya</taxon>
        <taxon>Ascomycota</taxon>
        <taxon>Pezizomycotina</taxon>
        <taxon>Leotiomycetes</taxon>
        <taxon>Helotiales</taxon>
        <taxon>Mollisiaceae</taxon>
        <taxon>Mollisia</taxon>
    </lineage>
</organism>
<dbReference type="Gene3D" id="1.20.1250.20">
    <property type="entry name" value="MFS general substrate transporter like domains"/>
    <property type="match status" value="1"/>
</dbReference>
<dbReference type="PANTHER" id="PTHR23502:SF24">
    <property type="entry name" value="TRANSPORTER, PUTATIVE-RELATED"/>
    <property type="match status" value="1"/>
</dbReference>
<comment type="subcellular location">
    <subcellularLocation>
        <location evidence="1">Membrane</location>
        <topology evidence="1">Multi-pass membrane protein</topology>
    </subcellularLocation>
</comment>
<feature type="transmembrane region" description="Helical" evidence="6">
    <location>
        <begin position="309"/>
        <end position="330"/>
    </location>
</feature>
<dbReference type="SUPFAM" id="SSF103473">
    <property type="entry name" value="MFS general substrate transporter"/>
    <property type="match status" value="1"/>
</dbReference>
<dbReference type="AlphaFoldDB" id="A0A194X9S5"/>
<evidence type="ECO:0000256" key="2">
    <source>
        <dbReference type="ARBA" id="ARBA00008335"/>
    </source>
</evidence>
<dbReference type="Proteomes" id="UP000070700">
    <property type="component" value="Unassembled WGS sequence"/>
</dbReference>
<feature type="transmembrane region" description="Helical" evidence="6">
    <location>
        <begin position="75"/>
        <end position="93"/>
    </location>
</feature>
<dbReference type="Pfam" id="PF07690">
    <property type="entry name" value="MFS_1"/>
    <property type="match status" value="1"/>
</dbReference>
<evidence type="ECO:0000256" key="4">
    <source>
        <dbReference type="ARBA" id="ARBA00022989"/>
    </source>
</evidence>
<feature type="transmembrane region" description="Helical" evidence="6">
    <location>
        <begin position="351"/>
        <end position="370"/>
    </location>
</feature>
<feature type="transmembrane region" description="Helical" evidence="6">
    <location>
        <begin position="194"/>
        <end position="216"/>
    </location>
</feature>
<evidence type="ECO:0000256" key="1">
    <source>
        <dbReference type="ARBA" id="ARBA00004141"/>
    </source>
</evidence>
<feature type="transmembrane region" description="Helical" evidence="6">
    <location>
        <begin position="37"/>
        <end position="55"/>
    </location>
</feature>
<evidence type="ECO:0000259" key="7">
    <source>
        <dbReference type="PROSITE" id="PS50850"/>
    </source>
</evidence>
<dbReference type="InParanoid" id="A0A194X9S5"/>
<reference evidence="8 9" key="1">
    <citation type="submission" date="2015-10" db="EMBL/GenBank/DDBJ databases">
        <title>Full genome of DAOMC 229536 Phialocephala scopiformis, a fungal endophyte of spruce producing the potent anti-insectan compound rugulosin.</title>
        <authorList>
            <consortium name="DOE Joint Genome Institute"/>
            <person name="Walker A.K."/>
            <person name="Frasz S.L."/>
            <person name="Seifert K.A."/>
            <person name="Miller J.D."/>
            <person name="Mondo S.J."/>
            <person name="Labutti K."/>
            <person name="Lipzen A."/>
            <person name="Dockter R."/>
            <person name="Kennedy M."/>
            <person name="Grigoriev I.V."/>
            <person name="Spatafora J.W."/>
        </authorList>
    </citation>
    <scope>NUCLEOTIDE SEQUENCE [LARGE SCALE GENOMIC DNA]</scope>
    <source>
        <strain evidence="8 9">CBS 120377</strain>
    </source>
</reference>
<dbReference type="OrthoDB" id="3936150at2759"/>
<dbReference type="PROSITE" id="PS50850">
    <property type="entry name" value="MFS"/>
    <property type="match status" value="1"/>
</dbReference>
<name>A0A194X9S5_MOLSC</name>
<proteinExistence type="inferred from homology"/>
<feature type="domain" description="Major facilitator superfamily (MFS) profile" evidence="7">
    <location>
        <begin position="39"/>
        <end position="468"/>
    </location>
</feature>
<gene>
    <name evidence="8" type="ORF">LY89DRAFT_697200</name>
</gene>
<evidence type="ECO:0000313" key="8">
    <source>
        <dbReference type="EMBL" id="KUJ16879.1"/>
    </source>
</evidence>
<dbReference type="GeneID" id="28826608"/>
<feature type="transmembrane region" description="Helical" evidence="6">
    <location>
        <begin position="105"/>
        <end position="124"/>
    </location>
</feature>
<feature type="transmembrane region" description="Helical" evidence="6">
    <location>
        <begin position="409"/>
        <end position="432"/>
    </location>
</feature>
<sequence>MNSRTIRTSAKKRDSNLVEFAPNDPSDPRNWPAWRKWSIILSITFANFTVIWNASGYTTALTMFEEKWGTSAEVAVLPLTLYVLGLAIGPMLLAPLSEYFGRTPVYLSMFLISALFLLGTAVVPTITGFMILRFITGFFCSASIANIGGTIADLWDHHHTGFPLSIFTLTSASGSSSGYFAYSFIAQLHGLKAVLWAMTGVTGGFFVMLCLVLNLSETRHSVILRRRAAKARKEAGNQDLEVAEDMRAQSLKHLINISLARPFHFMFTEPVIMFCAAYNGYLFGLTFLFNGAFALVFGSEGYGFDTIGVGLDNLGVVAGVCFGPLTHLWQERYYLRRVQEAGGKNVPEARVQMSMVAAVVFPVSLFWFAWTTFTSVHWIVPIIASAFYGWSFYTLILMTFMYVEDTYKVYAASALAGVCFARNIFGGVFPLFGTQMFENLGYRWAGSLLGFLALVLMPIPFILARWGRILRKRSPWAREHMDDLEDYEIEAMGVKVGHNSS</sequence>
<accession>A0A194X9S5</accession>
<evidence type="ECO:0000313" key="9">
    <source>
        <dbReference type="Proteomes" id="UP000070700"/>
    </source>
</evidence>
<feature type="transmembrane region" description="Helical" evidence="6">
    <location>
        <begin position="271"/>
        <end position="297"/>
    </location>
</feature>
<keyword evidence="5 6" id="KW-0472">Membrane</keyword>
<dbReference type="InterPro" id="IPR020846">
    <property type="entry name" value="MFS_dom"/>
</dbReference>
<dbReference type="CDD" id="cd17323">
    <property type="entry name" value="MFS_Tpo1_MDR_like"/>
    <property type="match status" value="1"/>
</dbReference>
<keyword evidence="4 6" id="KW-1133">Transmembrane helix</keyword>
<evidence type="ECO:0000256" key="6">
    <source>
        <dbReference type="SAM" id="Phobius"/>
    </source>
</evidence>
<dbReference type="InterPro" id="IPR011701">
    <property type="entry name" value="MFS"/>
</dbReference>
<feature type="transmembrane region" description="Helical" evidence="6">
    <location>
        <begin position="130"/>
        <end position="152"/>
    </location>
</feature>
<dbReference type="RefSeq" id="XP_018071234.1">
    <property type="nucleotide sequence ID" value="XM_018216882.1"/>
</dbReference>
<feature type="transmembrane region" description="Helical" evidence="6">
    <location>
        <begin position="376"/>
        <end position="397"/>
    </location>
</feature>
<dbReference type="KEGG" id="psco:LY89DRAFT_697200"/>
<evidence type="ECO:0000256" key="5">
    <source>
        <dbReference type="ARBA" id="ARBA00023136"/>
    </source>
</evidence>
<feature type="transmembrane region" description="Helical" evidence="6">
    <location>
        <begin position="164"/>
        <end position="182"/>
    </location>
</feature>
<protein>
    <submittedName>
        <fullName evidence="8">MFS multidrug transporter-like protein</fullName>
    </submittedName>
</protein>
<evidence type="ECO:0000256" key="3">
    <source>
        <dbReference type="ARBA" id="ARBA00022692"/>
    </source>
</evidence>
<keyword evidence="9" id="KW-1185">Reference proteome</keyword>
<dbReference type="FunFam" id="1.20.1250.20:FF:000082">
    <property type="entry name" value="MFS multidrug transporter, putative"/>
    <property type="match status" value="1"/>
</dbReference>
<dbReference type="GO" id="GO:0022857">
    <property type="term" value="F:transmembrane transporter activity"/>
    <property type="evidence" value="ECO:0007669"/>
    <property type="project" value="InterPro"/>
</dbReference>
<dbReference type="EMBL" id="KQ947415">
    <property type="protein sequence ID" value="KUJ16879.1"/>
    <property type="molecule type" value="Genomic_DNA"/>
</dbReference>
<keyword evidence="3 6" id="KW-0812">Transmembrane</keyword>
<comment type="similarity">
    <text evidence="2">Belongs to the major facilitator superfamily.</text>
</comment>
<dbReference type="GO" id="GO:0005886">
    <property type="term" value="C:plasma membrane"/>
    <property type="evidence" value="ECO:0007669"/>
    <property type="project" value="TreeGrafter"/>
</dbReference>